<evidence type="ECO:0000313" key="1">
    <source>
        <dbReference type="EMBL" id="OGH64571.1"/>
    </source>
</evidence>
<gene>
    <name evidence="1" type="ORF">A3J66_00095</name>
</gene>
<organism evidence="1 2">
    <name type="scientific">Candidatus Magasanikbacteria bacterium RIFCSPHIGHO2_02_FULL_47_14</name>
    <dbReference type="NCBI Taxonomy" id="1798680"/>
    <lineage>
        <taxon>Bacteria</taxon>
        <taxon>Candidatus Magasanikiibacteriota</taxon>
    </lineage>
</organism>
<proteinExistence type="predicted"/>
<dbReference type="SUPFAM" id="SSF56059">
    <property type="entry name" value="Glutathione synthetase ATP-binding domain-like"/>
    <property type="match status" value="1"/>
</dbReference>
<dbReference type="AlphaFoldDB" id="A0A1F6LYW1"/>
<accession>A0A1F6LYW1</accession>
<reference evidence="1 2" key="1">
    <citation type="journal article" date="2016" name="Nat. Commun.">
        <title>Thousands of microbial genomes shed light on interconnected biogeochemical processes in an aquifer system.</title>
        <authorList>
            <person name="Anantharaman K."/>
            <person name="Brown C.T."/>
            <person name="Hug L.A."/>
            <person name="Sharon I."/>
            <person name="Castelle C.J."/>
            <person name="Probst A.J."/>
            <person name="Thomas B.C."/>
            <person name="Singh A."/>
            <person name="Wilkins M.J."/>
            <person name="Karaoz U."/>
            <person name="Brodie E.L."/>
            <person name="Williams K.H."/>
            <person name="Hubbard S.S."/>
            <person name="Banfield J.F."/>
        </authorList>
    </citation>
    <scope>NUCLEOTIDE SEQUENCE [LARGE SCALE GENOMIC DNA]</scope>
</reference>
<name>A0A1F6LYW1_9BACT</name>
<sequence>MALRRPDHGEIWRQRDLETQLPDVDWRTWDNDDMAVEPFVPGLHPFSVMMRITAVGPVFRETCDRIVFGGTESGGGITPSALPRPVLRRAIRMTMRFGWRLWRLGYRGEADMDWGLADGGGLVAFESNVRVPATMIQVALRQNQANGQGVALSRDFIQVGATTSIDEVTNFLRKAIVICGRTSYLDLNWKSDRGFGVFITLEPQNGVMAYIVLGHSRAQVQKVNEVLSEWCAEQARTGAAPAAAEGG</sequence>
<comment type="caution">
    <text evidence="1">The sequence shown here is derived from an EMBL/GenBank/DDBJ whole genome shotgun (WGS) entry which is preliminary data.</text>
</comment>
<evidence type="ECO:0008006" key="3">
    <source>
        <dbReference type="Google" id="ProtNLM"/>
    </source>
</evidence>
<dbReference type="EMBL" id="MFQB01000056">
    <property type="protein sequence ID" value="OGH64571.1"/>
    <property type="molecule type" value="Genomic_DNA"/>
</dbReference>
<dbReference type="Proteomes" id="UP000176282">
    <property type="component" value="Unassembled WGS sequence"/>
</dbReference>
<evidence type="ECO:0000313" key="2">
    <source>
        <dbReference type="Proteomes" id="UP000176282"/>
    </source>
</evidence>
<protein>
    <recommendedName>
        <fullName evidence="3">PGM1 C-terminal domain-containing protein</fullName>
    </recommendedName>
</protein>